<proteinExistence type="predicted"/>
<protein>
    <submittedName>
        <fullName evidence="3">Peptidoglycan/LPS O-acetylase OafA/YrhL, contains acyltransferase and SGNH-hydrolase domains</fullName>
    </submittedName>
</protein>
<feature type="transmembrane region" description="Helical" evidence="1">
    <location>
        <begin position="313"/>
        <end position="334"/>
    </location>
</feature>
<keyword evidence="1" id="KW-1133">Transmembrane helix</keyword>
<feature type="transmembrane region" description="Helical" evidence="1">
    <location>
        <begin position="340"/>
        <end position="363"/>
    </location>
</feature>
<name>A0A1C4FJG3_9BACT</name>
<dbReference type="InterPro" id="IPR050879">
    <property type="entry name" value="Acyltransferase_3"/>
</dbReference>
<dbReference type="Pfam" id="PF01757">
    <property type="entry name" value="Acyl_transf_3"/>
    <property type="match status" value="1"/>
</dbReference>
<keyword evidence="3" id="KW-0378">Hydrolase</keyword>
<feature type="transmembrane region" description="Helical" evidence="1">
    <location>
        <begin position="86"/>
        <end position="107"/>
    </location>
</feature>
<keyword evidence="3" id="KW-0012">Acyltransferase</keyword>
<dbReference type="EMBL" id="FMAR01000014">
    <property type="protein sequence ID" value="SCC55755.1"/>
    <property type="molecule type" value="Genomic_DNA"/>
</dbReference>
<gene>
    <name evidence="3" type="ORF">GA0116948_11498</name>
</gene>
<feature type="transmembrane region" description="Helical" evidence="1">
    <location>
        <begin position="279"/>
        <end position="301"/>
    </location>
</feature>
<evidence type="ECO:0000313" key="4">
    <source>
        <dbReference type="Proteomes" id="UP000242818"/>
    </source>
</evidence>
<dbReference type="GO" id="GO:0000271">
    <property type="term" value="P:polysaccharide biosynthetic process"/>
    <property type="evidence" value="ECO:0007669"/>
    <property type="project" value="TreeGrafter"/>
</dbReference>
<feature type="transmembrane region" description="Helical" evidence="1">
    <location>
        <begin position="50"/>
        <end position="66"/>
    </location>
</feature>
<dbReference type="GO" id="GO:0016747">
    <property type="term" value="F:acyltransferase activity, transferring groups other than amino-acyl groups"/>
    <property type="evidence" value="ECO:0007669"/>
    <property type="project" value="InterPro"/>
</dbReference>
<keyword evidence="1" id="KW-0472">Membrane</keyword>
<feature type="transmembrane region" description="Helical" evidence="1">
    <location>
        <begin position="211"/>
        <end position="232"/>
    </location>
</feature>
<keyword evidence="3" id="KW-0808">Transferase</keyword>
<feature type="transmembrane region" description="Helical" evidence="1">
    <location>
        <begin position="119"/>
        <end position="140"/>
    </location>
</feature>
<dbReference type="InterPro" id="IPR002656">
    <property type="entry name" value="Acyl_transf_3_dom"/>
</dbReference>
<dbReference type="Proteomes" id="UP000242818">
    <property type="component" value="Unassembled WGS sequence"/>
</dbReference>
<evidence type="ECO:0000259" key="2">
    <source>
        <dbReference type="Pfam" id="PF01757"/>
    </source>
</evidence>
<keyword evidence="1" id="KW-0812">Transmembrane</keyword>
<accession>A0A1C4FJG3</accession>
<keyword evidence="4" id="KW-1185">Reference proteome</keyword>
<feature type="domain" description="Acyltransferase 3" evidence="2">
    <location>
        <begin position="6"/>
        <end position="350"/>
    </location>
</feature>
<dbReference type="GO" id="GO:0016020">
    <property type="term" value="C:membrane"/>
    <property type="evidence" value="ECO:0007669"/>
    <property type="project" value="TreeGrafter"/>
</dbReference>
<dbReference type="OrthoDB" id="290051at2"/>
<dbReference type="GO" id="GO:0016787">
    <property type="term" value="F:hydrolase activity"/>
    <property type="evidence" value="ECO:0007669"/>
    <property type="project" value="UniProtKB-KW"/>
</dbReference>
<dbReference type="PANTHER" id="PTHR23028:SF53">
    <property type="entry name" value="ACYL_TRANSF_3 DOMAIN-CONTAINING PROTEIN"/>
    <property type="match status" value="1"/>
</dbReference>
<dbReference type="AlphaFoldDB" id="A0A1C4FJG3"/>
<feature type="transmembrane region" description="Helical" evidence="1">
    <location>
        <begin position="252"/>
        <end position="273"/>
    </location>
</feature>
<dbReference type="PANTHER" id="PTHR23028">
    <property type="entry name" value="ACETYLTRANSFERASE"/>
    <property type="match status" value="1"/>
</dbReference>
<evidence type="ECO:0000313" key="3">
    <source>
        <dbReference type="EMBL" id="SCC55755.1"/>
    </source>
</evidence>
<evidence type="ECO:0000256" key="1">
    <source>
        <dbReference type="SAM" id="Phobius"/>
    </source>
</evidence>
<reference evidence="3 4" key="1">
    <citation type="submission" date="2016-08" db="EMBL/GenBank/DDBJ databases">
        <authorList>
            <person name="Seilhamer J.J."/>
        </authorList>
    </citation>
    <scope>NUCLEOTIDE SEQUENCE [LARGE SCALE GENOMIC DNA]</scope>
    <source>
        <strain evidence="3 4">A37T2</strain>
    </source>
</reference>
<dbReference type="RefSeq" id="WP_089714406.1">
    <property type="nucleotide sequence ID" value="NZ_FMAR01000014.1"/>
</dbReference>
<sequence length="384" mass="44600">MKVYFKNLDGIRFIAALLVVLHHAQFFKIKYHVGNLPFLDTALNTGRTGVNLFFVLSGFLISYLLMRENQQTGTISLRNFYMRRILRIWPLYLAYGIGLSILAPIIFKAIGISAESDLHTVITNLAFVLLFAVNFQLAFFPYNKDILEITWSVCVEEQFYLLWPVLMLSFRKHLKTLFLALIALGFVSKLAGILVPKYFPVGQQHMLDMTYLMLTDKLELFGTGMFAAYIWFHQQEYAGLLRRFFTRPIQTVMLVLTILVVFNVINFPLLTFYYLDNYIHAFCFGYLMIAAVSENSILNLEQPIMKTMGKISYGLYMYHPPISQLILLLFLRLFKAKQSILVYDILFPACCVAATGLVAYYSYEWYEKRFLKIKNQFAIVKTRI</sequence>
<dbReference type="STRING" id="1335309.GA0116948_11498"/>
<feature type="transmembrane region" description="Helical" evidence="1">
    <location>
        <begin position="177"/>
        <end position="199"/>
    </location>
</feature>
<organism evidence="3 4">
    <name type="scientific">Chitinophaga costaii</name>
    <dbReference type="NCBI Taxonomy" id="1335309"/>
    <lineage>
        <taxon>Bacteria</taxon>
        <taxon>Pseudomonadati</taxon>
        <taxon>Bacteroidota</taxon>
        <taxon>Chitinophagia</taxon>
        <taxon>Chitinophagales</taxon>
        <taxon>Chitinophagaceae</taxon>
        <taxon>Chitinophaga</taxon>
    </lineage>
</organism>